<comment type="subcellular location">
    <subcellularLocation>
        <location evidence="1">Secreted</location>
    </subcellularLocation>
</comment>
<dbReference type="SMART" id="SM00634">
    <property type="entry name" value="BID_1"/>
    <property type="match status" value="1"/>
</dbReference>
<keyword evidence="7" id="KW-0472">Membrane</keyword>
<feature type="chain" id="PRO_5039463179" description="Big-1 domain-containing protein" evidence="8">
    <location>
        <begin position="28"/>
        <end position="1281"/>
    </location>
</feature>
<dbReference type="InterPro" id="IPR013783">
    <property type="entry name" value="Ig-like_fold"/>
</dbReference>
<feature type="domain" description="Big-1" evidence="9">
    <location>
        <begin position="724"/>
        <end position="810"/>
    </location>
</feature>
<keyword evidence="3" id="KW-0964">Secreted</keyword>
<evidence type="ECO:0000256" key="5">
    <source>
        <dbReference type="ARBA" id="ARBA00022837"/>
    </source>
</evidence>
<dbReference type="InterPro" id="IPR053180">
    <property type="entry name" value="Ca-binding_acidic-repeat"/>
</dbReference>
<dbReference type="RefSeq" id="WP_053411560.1">
    <property type="nucleotide sequence ID" value="NZ_CP006841.1"/>
</dbReference>
<feature type="compositionally biased region" description="Basic and acidic residues" evidence="6">
    <location>
        <begin position="965"/>
        <end position="1020"/>
    </location>
</feature>
<dbReference type="PATRIC" id="fig|1408189.4.peg.509"/>
<accession>A0A0K2H3X6</accession>
<comment type="similarity">
    <text evidence="2">Belongs to the intimin/invasin family.</text>
</comment>
<evidence type="ECO:0000256" key="7">
    <source>
        <dbReference type="SAM" id="Phobius"/>
    </source>
</evidence>
<feature type="compositionally biased region" description="Basic and acidic residues" evidence="6">
    <location>
        <begin position="1149"/>
        <end position="1159"/>
    </location>
</feature>
<feature type="compositionally biased region" description="Polar residues" evidence="6">
    <location>
        <begin position="495"/>
        <end position="508"/>
    </location>
</feature>
<dbReference type="InterPro" id="IPR018247">
    <property type="entry name" value="EF_Hand_1_Ca_BS"/>
</dbReference>
<name>A0A0K2H3X6_9CORY</name>
<dbReference type="Pfam" id="PF18884">
    <property type="entry name" value="TSP3_bac"/>
    <property type="match status" value="6"/>
</dbReference>
<keyword evidence="11" id="KW-1185">Reference proteome</keyword>
<evidence type="ECO:0000313" key="11">
    <source>
        <dbReference type="Proteomes" id="UP000058446"/>
    </source>
</evidence>
<dbReference type="SUPFAM" id="SSF49373">
    <property type="entry name" value="Invasin/intimin cell-adhesion fragments"/>
    <property type="match status" value="1"/>
</dbReference>
<protein>
    <recommendedName>
        <fullName evidence="9">Big-1 domain-containing protein</fullName>
    </recommendedName>
</protein>
<feature type="region of interest" description="Disordered" evidence="6">
    <location>
        <begin position="495"/>
        <end position="514"/>
    </location>
</feature>
<feature type="compositionally biased region" description="Acidic residues" evidence="6">
    <location>
        <begin position="830"/>
        <end position="842"/>
    </location>
</feature>
<evidence type="ECO:0000256" key="6">
    <source>
        <dbReference type="SAM" id="MobiDB-lite"/>
    </source>
</evidence>
<dbReference type="InterPro" id="IPR003344">
    <property type="entry name" value="Big_1_dom"/>
</dbReference>
<keyword evidence="4 8" id="KW-0732">Signal</keyword>
<dbReference type="InterPro" id="IPR008964">
    <property type="entry name" value="Invasin/intimin_cell_adhesion"/>
</dbReference>
<dbReference type="PROSITE" id="PS00018">
    <property type="entry name" value="EF_HAND_1"/>
    <property type="match status" value="1"/>
</dbReference>
<feature type="region of interest" description="Disordered" evidence="6">
    <location>
        <begin position="808"/>
        <end position="1059"/>
    </location>
</feature>
<evidence type="ECO:0000313" key="10">
    <source>
        <dbReference type="EMBL" id="ALA68411.1"/>
    </source>
</evidence>
<evidence type="ECO:0000256" key="8">
    <source>
        <dbReference type="SAM" id="SignalP"/>
    </source>
</evidence>
<feature type="region of interest" description="Disordered" evidence="6">
    <location>
        <begin position="1120"/>
        <end position="1245"/>
    </location>
</feature>
<feature type="compositionally biased region" description="Basic and acidic residues" evidence="6">
    <location>
        <begin position="929"/>
        <end position="942"/>
    </location>
</feature>
<feature type="transmembrane region" description="Helical" evidence="7">
    <location>
        <begin position="1252"/>
        <end position="1273"/>
    </location>
</feature>
<dbReference type="Gene3D" id="2.60.40.10">
    <property type="entry name" value="Immunoglobulins"/>
    <property type="match status" value="3"/>
</dbReference>
<dbReference type="EMBL" id="CP006841">
    <property type="protein sequence ID" value="ALA68411.1"/>
    <property type="molecule type" value="Genomic_DNA"/>
</dbReference>
<dbReference type="PANTHER" id="PTHR37467:SF1">
    <property type="entry name" value="EXPORTED CALCIUM-BINDING GLYCOPROTEIN"/>
    <property type="match status" value="1"/>
</dbReference>
<feature type="compositionally biased region" description="Low complexity" evidence="6">
    <location>
        <begin position="1188"/>
        <end position="1244"/>
    </location>
</feature>
<reference evidence="10 11" key="1">
    <citation type="submission" date="2013-10" db="EMBL/GenBank/DDBJ databases">
        <title>Complete genome sequence of Corynebacterium lactis DSM 45799(T), isolated from raw cow milk.</title>
        <authorList>
            <person name="Ruckert C."/>
            <person name="Albersmeier A."/>
            <person name="Lipski A."/>
            <person name="Kalinowski J."/>
        </authorList>
    </citation>
    <scope>NUCLEOTIDE SEQUENCE [LARGE SCALE GENOMIC DNA]</scope>
    <source>
        <strain evidence="10 11">RW2-5</strain>
    </source>
</reference>
<feature type="compositionally biased region" description="Basic and acidic residues" evidence="6">
    <location>
        <begin position="843"/>
        <end position="856"/>
    </location>
</feature>
<dbReference type="OrthoDB" id="4389978at2"/>
<evidence type="ECO:0000259" key="9">
    <source>
        <dbReference type="SMART" id="SM00634"/>
    </source>
</evidence>
<keyword evidence="7" id="KW-1133">Transmembrane helix</keyword>
<dbReference type="PANTHER" id="PTHR37467">
    <property type="entry name" value="EXPORTED CALCIUM-BINDING GLYCOPROTEIN-RELATED"/>
    <property type="match status" value="1"/>
</dbReference>
<evidence type="ECO:0000256" key="3">
    <source>
        <dbReference type="ARBA" id="ARBA00022525"/>
    </source>
</evidence>
<dbReference type="Proteomes" id="UP000058446">
    <property type="component" value="Chromosome"/>
</dbReference>
<feature type="compositionally biased region" description="Basic and acidic residues" evidence="6">
    <location>
        <begin position="1029"/>
        <end position="1042"/>
    </location>
</feature>
<feature type="signal peptide" evidence="8">
    <location>
        <begin position="1"/>
        <end position="27"/>
    </location>
</feature>
<dbReference type="GO" id="GO:0005975">
    <property type="term" value="P:carbohydrate metabolic process"/>
    <property type="evidence" value="ECO:0007669"/>
    <property type="project" value="UniProtKB-ARBA"/>
</dbReference>
<evidence type="ECO:0000256" key="1">
    <source>
        <dbReference type="ARBA" id="ARBA00004613"/>
    </source>
</evidence>
<evidence type="ECO:0000256" key="2">
    <source>
        <dbReference type="ARBA" id="ARBA00010116"/>
    </source>
</evidence>
<feature type="compositionally biased region" description="Acidic residues" evidence="6">
    <location>
        <begin position="915"/>
        <end position="928"/>
    </location>
</feature>
<feature type="compositionally biased region" description="Acidic residues" evidence="6">
    <location>
        <begin position="870"/>
        <end position="880"/>
    </location>
</feature>
<evidence type="ECO:0000256" key="4">
    <source>
        <dbReference type="ARBA" id="ARBA00022729"/>
    </source>
</evidence>
<feature type="compositionally biased region" description="Basic and acidic residues" evidence="6">
    <location>
        <begin position="808"/>
        <end position="829"/>
    </location>
</feature>
<dbReference type="InterPro" id="IPR059100">
    <property type="entry name" value="TSP3_bac"/>
</dbReference>
<proteinExistence type="inferred from homology"/>
<dbReference type="KEGG" id="clw:CLAC_02565"/>
<keyword evidence="7" id="KW-0812">Transmembrane</keyword>
<feature type="compositionally biased region" description="Basic and acidic residues" evidence="6">
    <location>
        <begin position="1169"/>
        <end position="1179"/>
    </location>
</feature>
<sequence>MRITKRIPATVLAVATASALVLTPATTSYPFALQAQAQEQDKGQAPAATKVSKTVDTMAPATTVWGGKLDTDLTNLRHVDVSYPENVEVGESFEVTIQPGQMVSGREEVGRIKYDIALPQNVTVTDMSVSEGFGFGSIGKNSTAVYSIQRVDEVGNPSPTGQYARISAPSNATVNNGPGAHNDDPKAGLSVPKNTTFRLPKVTFKVTAPEETGTVVFGLRGAGAPAGPKGDENTNNTLSFAEDGVWSNDAVFVNAGPAGAELVKVNVVKTDIVSQITLDKAALVSAEPNENGKLTVDLEARSTRQKDDSLLPDGATVQFQFRTADGEWTDVGEPVAVDGNLARTQVDIDDRDGEVFFRAVQQEYTAADGYKVLSAKSNEKSVDVKAENKTTVALGEVPPSVEPGTEVPLEATYTVEGRQLPDGTKPVVVFKADGEEIGKAEVGEDGKATLTHKFETQSEKPIQLTAEVAEIVNEQSGNRSWPAAKSEPKTISIKTNQRESTTTITSPAEGTKMGTGFQDITARVEVAEGKPVGEDGKVEFWVYNEDFPDGLNMGEGDNNGDGTFTISRPFAPGESRLEARFLGSNTALPSTSPQVTVTADEVHITISDKSDTTWDKDTKADVTVGEETELKVTVTHSDVQSANKQPVKTGKVEFYIGEEKIGEHTLSDADNGVAAIKYDFAGKSGEQVVVAKYLGVKNAQNKVGIEASEANFTFNLTEQVRETKTTVSAEWTDETAVDGDNPATIKATIVDADGNPVPKGVTVEFYDGDKAIGTATTNDEGIATLPNAKLSNEDHTVKAVVEKQKIDDKEFGASEGSAELKKREVKPTDPEEPGETPEEPGEDPNKDSDGDGLTDKQEEELGTDPKNPDTDGDGILDGDEVNGNPKTDPKNPDTDGDGINDKDDSDPLNPKTPTDEDGPGEDPEQPDEDSNKDSDGDGLTDKQEEELGTDPNKADTDGDGFSDGEEVKEGTDPTDPDSKPESSKPDPKPEPDQPNKDSDGDGLTDKQEKELGTDPNKADTDGDGFSDGEEVKEGTDPTDPKSKPLTTVEVITPSSFDPTDCDTKPWLKVEKKKGVKYTITVDGKEVQPNSDGVVNYEFGQTAKVVVAPEAGYRFPTGAKTEWSWTHELPSNCEVPDKLGKPSEPSEPSKPGDAKPDKPSKPGKPSEPSKPGDAKPDKPSKPGKPSEPSKPGASSGSSNDSKPGNGSKSASPSKTATSGNSNSSSKSEAAAKSSSSATNKNGSSSLASTGVQALGVIAGLAALAIVIGGALIFWRRRNQEDQ</sequence>
<organism evidence="10 11">
    <name type="scientific">Corynebacterium lactis RW2-5</name>
    <dbReference type="NCBI Taxonomy" id="1408189"/>
    <lineage>
        <taxon>Bacteria</taxon>
        <taxon>Bacillati</taxon>
        <taxon>Actinomycetota</taxon>
        <taxon>Actinomycetes</taxon>
        <taxon>Mycobacteriales</taxon>
        <taxon>Corynebacteriaceae</taxon>
        <taxon>Corynebacterium</taxon>
    </lineage>
</organism>
<feature type="compositionally biased region" description="Acidic residues" evidence="6">
    <location>
        <begin position="894"/>
        <end position="906"/>
    </location>
</feature>
<keyword evidence="5" id="KW-0106">Calcium</keyword>
<gene>
    <name evidence="10" type="ORF">CLAC_02565</name>
</gene>